<evidence type="ECO:0000313" key="2">
    <source>
        <dbReference type="EMBL" id="PNX60193.1"/>
    </source>
</evidence>
<organism evidence="2 3">
    <name type="scientific">Trifolium pratense</name>
    <name type="common">Red clover</name>
    <dbReference type="NCBI Taxonomy" id="57577"/>
    <lineage>
        <taxon>Eukaryota</taxon>
        <taxon>Viridiplantae</taxon>
        <taxon>Streptophyta</taxon>
        <taxon>Embryophyta</taxon>
        <taxon>Tracheophyta</taxon>
        <taxon>Spermatophyta</taxon>
        <taxon>Magnoliopsida</taxon>
        <taxon>eudicotyledons</taxon>
        <taxon>Gunneridae</taxon>
        <taxon>Pentapetalae</taxon>
        <taxon>rosids</taxon>
        <taxon>fabids</taxon>
        <taxon>Fabales</taxon>
        <taxon>Fabaceae</taxon>
        <taxon>Papilionoideae</taxon>
        <taxon>50 kb inversion clade</taxon>
        <taxon>NPAAA clade</taxon>
        <taxon>Hologalegina</taxon>
        <taxon>IRL clade</taxon>
        <taxon>Trifolieae</taxon>
        <taxon>Trifolium</taxon>
    </lineage>
</organism>
<feature type="region of interest" description="Disordered" evidence="1">
    <location>
        <begin position="76"/>
        <end position="102"/>
    </location>
</feature>
<feature type="compositionally biased region" description="Polar residues" evidence="1">
    <location>
        <begin position="93"/>
        <end position="102"/>
    </location>
</feature>
<dbReference type="EMBL" id="ASHM01135516">
    <property type="protein sequence ID" value="PNX60193.1"/>
    <property type="molecule type" value="Genomic_DNA"/>
</dbReference>
<protein>
    <submittedName>
        <fullName evidence="2">Uncharacterized protein</fullName>
    </submittedName>
</protein>
<proteinExistence type="predicted"/>
<comment type="caution">
    <text evidence="2">The sequence shown here is derived from an EMBL/GenBank/DDBJ whole genome shotgun (WGS) entry which is preliminary data.</text>
</comment>
<evidence type="ECO:0000313" key="3">
    <source>
        <dbReference type="Proteomes" id="UP000236291"/>
    </source>
</evidence>
<sequence length="102" mass="10909">ISDHVLHQNLVMVPTTRGYCNYLNVDGSLMGSSQSAGFGELIRNNDGTFLGGFYGVASQPSILYAEIMVLGSPGELGRNNGPMLQDNTRDGDATSQPKTLRC</sequence>
<gene>
    <name evidence="2" type="ORF">L195_g060064</name>
</gene>
<evidence type="ECO:0000256" key="1">
    <source>
        <dbReference type="SAM" id="MobiDB-lite"/>
    </source>
</evidence>
<accession>A0A2K3K1M6</accession>
<feature type="non-terminal residue" evidence="2">
    <location>
        <position position="1"/>
    </location>
</feature>
<reference evidence="2 3" key="1">
    <citation type="journal article" date="2014" name="Am. J. Bot.">
        <title>Genome assembly and annotation for red clover (Trifolium pratense; Fabaceae).</title>
        <authorList>
            <person name="Istvanek J."/>
            <person name="Jaros M."/>
            <person name="Krenek A."/>
            <person name="Repkova J."/>
        </authorList>
    </citation>
    <scope>NUCLEOTIDE SEQUENCE [LARGE SCALE GENOMIC DNA]</scope>
    <source>
        <strain evidence="3">cv. Tatra</strain>
        <tissue evidence="2">Young leaves</tissue>
    </source>
</reference>
<dbReference type="Proteomes" id="UP000236291">
    <property type="component" value="Unassembled WGS sequence"/>
</dbReference>
<reference evidence="2 3" key="2">
    <citation type="journal article" date="2017" name="Front. Plant Sci.">
        <title>Gene Classification and Mining of Molecular Markers Useful in Red Clover (Trifolium pratense) Breeding.</title>
        <authorList>
            <person name="Istvanek J."/>
            <person name="Dluhosova J."/>
            <person name="Dluhos P."/>
            <person name="Patkova L."/>
            <person name="Nedelnik J."/>
            <person name="Repkova J."/>
        </authorList>
    </citation>
    <scope>NUCLEOTIDE SEQUENCE [LARGE SCALE GENOMIC DNA]</scope>
    <source>
        <strain evidence="3">cv. Tatra</strain>
        <tissue evidence="2">Young leaves</tissue>
    </source>
</reference>
<dbReference type="AlphaFoldDB" id="A0A2K3K1M6"/>
<name>A0A2K3K1M6_TRIPR</name>